<dbReference type="EMBL" id="UOEC01000128">
    <property type="protein sequence ID" value="VAV95486.1"/>
    <property type="molecule type" value="Genomic_DNA"/>
</dbReference>
<evidence type="ECO:0000259" key="9">
    <source>
        <dbReference type="Pfam" id="PF14306"/>
    </source>
</evidence>
<dbReference type="InterPro" id="IPR027417">
    <property type="entry name" value="P-loop_NTPase"/>
</dbReference>
<dbReference type="Pfam" id="PF14306">
    <property type="entry name" value="PUA_2"/>
    <property type="match status" value="1"/>
</dbReference>
<evidence type="ECO:0000259" key="8">
    <source>
        <dbReference type="Pfam" id="PF01747"/>
    </source>
</evidence>
<dbReference type="InterPro" id="IPR024951">
    <property type="entry name" value="Sulfurylase_cat_dom"/>
</dbReference>
<gene>
    <name evidence="10" type="ORF">MNBD_ALPHA08-1454</name>
</gene>
<proteinExistence type="inferred from homology"/>
<dbReference type="GO" id="GO:0004781">
    <property type="term" value="F:sulfate adenylyltransferase (ATP) activity"/>
    <property type="evidence" value="ECO:0007669"/>
    <property type="project" value="UniProtKB-EC"/>
</dbReference>
<comment type="catalytic activity">
    <reaction evidence="1">
        <text>adenosine 5'-phosphosulfate + ATP = 3'-phosphoadenylyl sulfate + ADP + H(+)</text>
        <dbReference type="Rhea" id="RHEA:24152"/>
        <dbReference type="ChEBI" id="CHEBI:15378"/>
        <dbReference type="ChEBI" id="CHEBI:30616"/>
        <dbReference type="ChEBI" id="CHEBI:58243"/>
        <dbReference type="ChEBI" id="CHEBI:58339"/>
        <dbReference type="ChEBI" id="CHEBI:456216"/>
        <dbReference type="EC" id="2.7.1.25"/>
    </reaction>
</comment>
<comment type="pathway">
    <text evidence="6">Sulfur metabolism; hydrogen sulfide biosynthesis; sulfite from sulfate.</text>
</comment>
<dbReference type="Gene3D" id="3.10.400.10">
    <property type="entry name" value="Sulfate adenylyltransferase"/>
    <property type="match status" value="1"/>
</dbReference>
<dbReference type="GO" id="GO:0019379">
    <property type="term" value="P:sulfate assimilation, phosphoadenylyl sulfate reduction by phosphoadenylyl-sulfate reductase (thioredoxin)"/>
    <property type="evidence" value="ECO:0007669"/>
    <property type="project" value="TreeGrafter"/>
</dbReference>
<dbReference type="GO" id="GO:0010134">
    <property type="term" value="P:sulfate assimilation via adenylyl sulfate reduction"/>
    <property type="evidence" value="ECO:0007669"/>
    <property type="project" value="TreeGrafter"/>
</dbReference>
<keyword evidence="3 10" id="KW-0548">Nucleotidyltransferase</keyword>
<dbReference type="Pfam" id="PF01583">
    <property type="entry name" value="APS_kinase"/>
    <property type="match status" value="1"/>
</dbReference>
<evidence type="ECO:0000256" key="5">
    <source>
        <dbReference type="ARBA" id="ARBA00022840"/>
    </source>
</evidence>
<dbReference type="NCBIfam" id="TIGR00455">
    <property type="entry name" value="apsK"/>
    <property type="match status" value="1"/>
</dbReference>
<feature type="domain" description="Sulphate adenylyltransferase catalytic" evidence="8">
    <location>
        <begin position="166"/>
        <end position="380"/>
    </location>
</feature>
<evidence type="ECO:0000259" key="7">
    <source>
        <dbReference type="Pfam" id="PF01583"/>
    </source>
</evidence>
<evidence type="ECO:0000256" key="6">
    <source>
        <dbReference type="ARBA" id="ARBA00024327"/>
    </source>
</evidence>
<keyword evidence="4" id="KW-0547">Nucleotide-binding</keyword>
<dbReference type="EC" id="2.7.7.4" evidence="10"/>
<dbReference type="InterPro" id="IPR015947">
    <property type="entry name" value="PUA-like_sf"/>
</dbReference>
<protein>
    <submittedName>
        <fullName evidence="10">Sulfate adenylyltransferase / Adenylylsulfate kinase</fullName>
        <ecNumber evidence="10">2.7.1.25</ecNumber>
        <ecNumber evidence="10">2.7.7.4</ecNumber>
    </submittedName>
</protein>
<dbReference type="InterPro" id="IPR050512">
    <property type="entry name" value="Sulf_AdTrans/APS_kinase"/>
</dbReference>
<dbReference type="CDD" id="cd02027">
    <property type="entry name" value="APSK"/>
    <property type="match status" value="1"/>
</dbReference>
<dbReference type="SUPFAM" id="SSF52374">
    <property type="entry name" value="Nucleotidylyl transferase"/>
    <property type="match status" value="1"/>
</dbReference>
<dbReference type="InterPro" id="IPR059117">
    <property type="entry name" value="APS_kinase_dom"/>
</dbReference>
<dbReference type="InterPro" id="IPR025980">
    <property type="entry name" value="ATP-Sase_PUA-like_dom"/>
</dbReference>
<dbReference type="HAMAP" id="MF_00065">
    <property type="entry name" value="Adenylyl_sulf_kinase"/>
    <property type="match status" value="1"/>
</dbReference>
<keyword evidence="5" id="KW-0067">ATP-binding</keyword>
<sequence length="578" mass="64690">MATDNINELLVSKIEREAILNETVHLKSWDLSHRQICDVELLLNGAFSPLLGFLNRKDYQSVIENNYLADGQLWPMPITLDVTDKFAKTILVGETIVLRDPEGLVIAALDIEDIWQADKAREAELVFGSVDKTHPGAGYLFDQAGPVYVGGRLRGIELPVHHDYQALRHTPNQLRTWFRQQGWQRVVAFQTRNPLHRAHQELTLRAIDKIDGQLLIHPVVGLTKPGDVDHHTRVKCYRRALSSYKQDTAYLSLLPLAMRMGGPREALWHALIRKNYGCTHFIVGRDHAGPGTDTSGQPFYGPDEARDFALAHQEEVGIKILSFEEMVYSKSSARYVPVSELKADETPERLSGTDLRNLLGEGKPIPAWFTLPGVAEELRQAYPSLEVQGFALFFTGLSGSGKSTLANIVETRLLELTGRRATMLDGDLVRKHLSAGLGFSRQDRDRNILRIAFVAGEAVKHGGIAICAPIAPYAETRKQARVLISEFGQFIEIHLDTPLEVCEKRDRKGLYAKARAGIIKGFTGIDDPYEVPKQPEIRINTAEYSAREGAEIILNELARRNLISLMKKSEVQVQFNVA</sequence>
<dbReference type="Gene3D" id="3.40.50.620">
    <property type="entry name" value="HUPs"/>
    <property type="match status" value="1"/>
</dbReference>
<keyword evidence="2 10" id="KW-0808">Transferase</keyword>
<dbReference type="InterPro" id="IPR002891">
    <property type="entry name" value="APS"/>
</dbReference>
<dbReference type="NCBIfam" id="NF003013">
    <property type="entry name" value="PRK03846.1"/>
    <property type="match status" value="1"/>
</dbReference>
<dbReference type="CDD" id="cd00517">
    <property type="entry name" value="ATPS"/>
    <property type="match status" value="1"/>
</dbReference>
<feature type="domain" description="ATP-sulfurylase PUA-like" evidence="9">
    <location>
        <begin position="5"/>
        <end position="157"/>
    </location>
</feature>
<accession>A0A3B0S3Q3</accession>
<dbReference type="GO" id="GO:0005524">
    <property type="term" value="F:ATP binding"/>
    <property type="evidence" value="ECO:0007669"/>
    <property type="project" value="UniProtKB-KW"/>
</dbReference>
<dbReference type="NCBIfam" id="TIGR00339">
    <property type="entry name" value="sopT"/>
    <property type="match status" value="1"/>
</dbReference>
<dbReference type="NCBIfam" id="NF004040">
    <property type="entry name" value="PRK05537.1"/>
    <property type="match status" value="1"/>
</dbReference>
<dbReference type="InterPro" id="IPR002650">
    <property type="entry name" value="Sulphate_adenylyltransferase"/>
</dbReference>
<dbReference type="SUPFAM" id="SSF52540">
    <property type="entry name" value="P-loop containing nucleoside triphosphate hydrolases"/>
    <property type="match status" value="1"/>
</dbReference>
<dbReference type="EC" id="2.7.1.25" evidence="10"/>
<organism evidence="10">
    <name type="scientific">hydrothermal vent metagenome</name>
    <dbReference type="NCBI Taxonomy" id="652676"/>
    <lineage>
        <taxon>unclassified sequences</taxon>
        <taxon>metagenomes</taxon>
        <taxon>ecological metagenomes</taxon>
    </lineage>
</organism>
<keyword evidence="10" id="KW-0418">Kinase</keyword>
<dbReference type="Pfam" id="PF01747">
    <property type="entry name" value="ATP-sulfurylase"/>
    <property type="match status" value="1"/>
</dbReference>
<evidence type="ECO:0000313" key="10">
    <source>
        <dbReference type="EMBL" id="VAV95486.1"/>
    </source>
</evidence>
<name>A0A3B0S3Q3_9ZZZZ</name>
<dbReference type="Gene3D" id="3.40.50.300">
    <property type="entry name" value="P-loop containing nucleotide triphosphate hydrolases"/>
    <property type="match status" value="1"/>
</dbReference>
<dbReference type="PANTHER" id="PTHR42700:SF1">
    <property type="entry name" value="SULFATE ADENYLYLTRANSFERASE"/>
    <property type="match status" value="1"/>
</dbReference>
<dbReference type="GO" id="GO:0005737">
    <property type="term" value="C:cytoplasm"/>
    <property type="evidence" value="ECO:0007669"/>
    <property type="project" value="TreeGrafter"/>
</dbReference>
<evidence type="ECO:0000256" key="3">
    <source>
        <dbReference type="ARBA" id="ARBA00022695"/>
    </source>
</evidence>
<dbReference type="PANTHER" id="PTHR42700">
    <property type="entry name" value="SULFATE ADENYLYLTRANSFERASE"/>
    <property type="match status" value="1"/>
</dbReference>
<feature type="domain" description="APS kinase" evidence="7">
    <location>
        <begin position="388"/>
        <end position="540"/>
    </location>
</feature>
<dbReference type="FunFam" id="3.40.50.300:FF:000802">
    <property type="entry name" value="Sulfate adenylyltransferase"/>
    <property type="match status" value="1"/>
</dbReference>
<evidence type="ECO:0000256" key="4">
    <source>
        <dbReference type="ARBA" id="ARBA00022741"/>
    </source>
</evidence>
<dbReference type="SUPFAM" id="SSF88697">
    <property type="entry name" value="PUA domain-like"/>
    <property type="match status" value="1"/>
</dbReference>
<reference evidence="10" key="1">
    <citation type="submission" date="2018-06" db="EMBL/GenBank/DDBJ databases">
        <authorList>
            <person name="Zhirakovskaya E."/>
        </authorList>
    </citation>
    <scope>NUCLEOTIDE SEQUENCE</scope>
</reference>
<evidence type="ECO:0000256" key="2">
    <source>
        <dbReference type="ARBA" id="ARBA00022679"/>
    </source>
</evidence>
<dbReference type="GO" id="GO:0004020">
    <property type="term" value="F:adenylylsulfate kinase activity"/>
    <property type="evidence" value="ECO:0007669"/>
    <property type="project" value="UniProtKB-EC"/>
</dbReference>
<dbReference type="AlphaFoldDB" id="A0A3B0S3Q3"/>
<dbReference type="InterPro" id="IPR014729">
    <property type="entry name" value="Rossmann-like_a/b/a_fold"/>
</dbReference>
<evidence type="ECO:0000256" key="1">
    <source>
        <dbReference type="ARBA" id="ARBA00001823"/>
    </source>
</evidence>